<dbReference type="SUPFAM" id="SSF53254">
    <property type="entry name" value="Phosphoglycerate mutase-like"/>
    <property type="match status" value="1"/>
</dbReference>
<dbReference type="InterPro" id="IPR050275">
    <property type="entry name" value="PGM_Phosphatase"/>
</dbReference>
<dbReference type="Pfam" id="PF00300">
    <property type="entry name" value="His_Phos_1"/>
    <property type="match status" value="1"/>
</dbReference>
<evidence type="ECO:0000313" key="3">
    <source>
        <dbReference type="EMBL" id="XBY43061.1"/>
    </source>
</evidence>
<feature type="binding site" evidence="2">
    <location>
        <begin position="10"/>
        <end position="17"/>
    </location>
    <ligand>
        <name>substrate</name>
    </ligand>
</feature>
<dbReference type="EC" id="3.1.3.-" evidence="3"/>
<dbReference type="PANTHER" id="PTHR48100">
    <property type="entry name" value="BROAD-SPECIFICITY PHOSPHATASE YOR283W-RELATED"/>
    <property type="match status" value="1"/>
</dbReference>
<dbReference type="InterPro" id="IPR029033">
    <property type="entry name" value="His_PPase_superfam"/>
</dbReference>
<evidence type="ECO:0000256" key="2">
    <source>
        <dbReference type="PIRSR" id="PIRSR613078-2"/>
    </source>
</evidence>
<dbReference type="PIRSF" id="PIRSF000709">
    <property type="entry name" value="6PFK_2-Ptase"/>
    <property type="match status" value="1"/>
</dbReference>
<feature type="binding site" evidence="2">
    <location>
        <begin position="95"/>
        <end position="98"/>
    </location>
    <ligand>
        <name>substrate</name>
    </ligand>
</feature>
<dbReference type="GO" id="GO:0005737">
    <property type="term" value="C:cytoplasm"/>
    <property type="evidence" value="ECO:0007669"/>
    <property type="project" value="TreeGrafter"/>
</dbReference>
<name>A0AAU7X4P7_9HYPH</name>
<dbReference type="AlphaFoldDB" id="A0AAU7X4P7"/>
<organism evidence="3">
    <name type="scientific">Methyloraptor flagellatus</name>
    <dbReference type="NCBI Taxonomy" id="3162530"/>
    <lineage>
        <taxon>Bacteria</taxon>
        <taxon>Pseudomonadati</taxon>
        <taxon>Pseudomonadota</taxon>
        <taxon>Alphaproteobacteria</taxon>
        <taxon>Hyphomicrobiales</taxon>
        <taxon>Ancalomicrobiaceae</taxon>
        <taxon>Methyloraptor</taxon>
    </lineage>
</organism>
<dbReference type="KEGG" id="mflg:ABS361_13210"/>
<feature type="binding site" evidence="2">
    <location>
        <position position="68"/>
    </location>
    <ligand>
        <name>substrate</name>
    </ligand>
</feature>
<keyword evidence="3" id="KW-0378">Hydrolase</keyword>
<dbReference type="PANTHER" id="PTHR48100:SF59">
    <property type="entry name" value="ADENOSYLCOBALAMIN_ALPHA-RIBAZOLE PHOSPHATASE"/>
    <property type="match status" value="1"/>
</dbReference>
<feature type="active site" description="Tele-phosphohistidine intermediate" evidence="1">
    <location>
        <position position="11"/>
    </location>
</feature>
<feature type="active site" description="Proton donor/acceptor" evidence="1">
    <location>
        <position position="95"/>
    </location>
</feature>
<dbReference type="InterPro" id="IPR013078">
    <property type="entry name" value="His_Pase_superF_clade-1"/>
</dbReference>
<sequence>MSPRTIIHIRHGQTDWNAARRLQGSKDIPLNATGREQAARNGRALAEELEARGRTAAEFTFVASPLARARETMEIVRRQLGLDVSGYATTPALSEVSYGDFEGLTYEDIAVSDPASHAAILADKWHFLPPNGESYVMLTERVGGWLAASRGDLVIVSHGGVFRALKGVIETERDPALAELFVPQDRFYVWTGTDGVWR</sequence>
<dbReference type="CDD" id="cd07067">
    <property type="entry name" value="HP_PGM_like"/>
    <property type="match status" value="1"/>
</dbReference>
<dbReference type="GO" id="GO:0016791">
    <property type="term" value="F:phosphatase activity"/>
    <property type="evidence" value="ECO:0007669"/>
    <property type="project" value="TreeGrafter"/>
</dbReference>
<gene>
    <name evidence="3" type="ORF">ABS361_13210</name>
</gene>
<accession>A0AAU7X4P7</accession>
<dbReference type="SMART" id="SM00855">
    <property type="entry name" value="PGAM"/>
    <property type="match status" value="1"/>
</dbReference>
<dbReference type="EMBL" id="CP158568">
    <property type="protein sequence ID" value="XBY43061.1"/>
    <property type="molecule type" value="Genomic_DNA"/>
</dbReference>
<protein>
    <submittedName>
        <fullName evidence="3">Histidine phosphatase family protein</fullName>
        <ecNumber evidence="3">3.1.3.-</ecNumber>
    </submittedName>
</protein>
<proteinExistence type="predicted"/>
<dbReference type="RefSeq" id="WP_407048163.1">
    <property type="nucleotide sequence ID" value="NZ_CP158568.1"/>
</dbReference>
<dbReference type="Gene3D" id="3.40.50.1240">
    <property type="entry name" value="Phosphoglycerate mutase-like"/>
    <property type="match status" value="1"/>
</dbReference>
<evidence type="ECO:0000256" key="1">
    <source>
        <dbReference type="PIRSR" id="PIRSR613078-1"/>
    </source>
</evidence>
<reference evidence="3" key="1">
    <citation type="submission" date="2024-06" db="EMBL/GenBank/DDBJ databases">
        <title>Methylostella associata gen. nov., sp. nov., a novel Ancalomicrobiaceae-affiliated facultatively methylotrophic bacteria that feed on methanotrophs of the genus Methylococcus.</title>
        <authorList>
            <person name="Saltykova V."/>
            <person name="Danilova O.V."/>
            <person name="Oshkin I.Y."/>
            <person name="Belova S.E."/>
            <person name="Pimenov N.V."/>
            <person name="Dedysh S.N."/>
        </authorList>
    </citation>
    <scope>NUCLEOTIDE SEQUENCE</scope>
    <source>
        <strain evidence="3">S20</strain>
    </source>
</reference>